<accession>A0A4S8KSL4</accession>
<name>A0A4S8KSL4_DENBC</name>
<protein>
    <submittedName>
        <fullName evidence="1">Uncharacterized protein</fullName>
    </submittedName>
</protein>
<dbReference type="EMBL" id="ML180130">
    <property type="protein sequence ID" value="THU78816.1"/>
    <property type="molecule type" value="Genomic_DNA"/>
</dbReference>
<dbReference type="OrthoDB" id="162969at2759"/>
<dbReference type="Proteomes" id="UP000297245">
    <property type="component" value="Unassembled WGS sequence"/>
</dbReference>
<sequence>MSIESLLNPDRERDFMNEESVQEIEKGIFEAVMRSREAQECSTINGGDDDVVDDAPLEARPTRRDALQAASTMQKYFQDIDDPFARKLESILASFGRQTRLDEMQSATLTLITDFFTRK</sequence>
<evidence type="ECO:0000313" key="1">
    <source>
        <dbReference type="EMBL" id="THU78816.1"/>
    </source>
</evidence>
<evidence type="ECO:0000313" key="2">
    <source>
        <dbReference type="Proteomes" id="UP000297245"/>
    </source>
</evidence>
<dbReference type="AlphaFoldDB" id="A0A4S8KSL4"/>
<organism evidence="1 2">
    <name type="scientific">Dendrothele bispora (strain CBS 962.96)</name>
    <dbReference type="NCBI Taxonomy" id="1314807"/>
    <lineage>
        <taxon>Eukaryota</taxon>
        <taxon>Fungi</taxon>
        <taxon>Dikarya</taxon>
        <taxon>Basidiomycota</taxon>
        <taxon>Agaricomycotina</taxon>
        <taxon>Agaricomycetes</taxon>
        <taxon>Agaricomycetidae</taxon>
        <taxon>Agaricales</taxon>
        <taxon>Agaricales incertae sedis</taxon>
        <taxon>Dendrothele</taxon>
    </lineage>
</organism>
<reference evidence="1 2" key="1">
    <citation type="journal article" date="2019" name="Nat. Ecol. Evol.">
        <title>Megaphylogeny resolves global patterns of mushroom evolution.</title>
        <authorList>
            <person name="Varga T."/>
            <person name="Krizsan K."/>
            <person name="Foldi C."/>
            <person name="Dima B."/>
            <person name="Sanchez-Garcia M."/>
            <person name="Sanchez-Ramirez S."/>
            <person name="Szollosi G.J."/>
            <person name="Szarkandi J.G."/>
            <person name="Papp V."/>
            <person name="Albert L."/>
            <person name="Andreopoulos W."/>
            <person name="Angelini C."/>
            <person name="Antonin V."/>
            <person name="Barry K.W."/>
            <person name="Bougher N.L."/>
            <person name="Buchanan P."/>
            <person name="Buyck B."/>
            <person name="Bense V."/>
            <person name="Catcheside P."/>
            <person name="Chovatia M."/>
            <person name="Cooper J."/>
            <person name="Damon W."/>
            <person name="Desjardin D."/>
            <person name="Finy P."/>
            <person name="Geml J."/>
            <person name="Haridas S."/>
            <person name="Hughes K."/>
            <person name="Justo A."/>
            <person name="Karasinski D."/>
            <person name="Kautmanova I."/>
            <person name="Kiss B."/>
            <person name="Kocsube S."/>
            <person name="Kotiranta H."/>
            <person name="LaButti K.M."/>
            <person name="Lechner B.E."/>
            <person name="Liimatainen K."/>
            <person name="Lipzen A."/>
            <person name="Lukacs Z."/>
            <person name="Mihaltcheva S."/>
            <person name="Morgado L.N."/>
            <person name="Niskanen T."/>
            <person name="Noordeloos M.E."/>
            <person name="Ohm R.A."/>
            <person name="Ortiz-Santana B."/>
            <person name="Ovrebo C."/>
            <person name="Racz N."/>
            <person name="Riley R."/>
            <person name="Savchenko A."/>
            <person name="Shiryaev A."/>
            <person name="Soop K."/>
            <person name="Spirin V."/>
            <person name="Szebenyi C."/>
            <person name="Tomsovsky M."/>
            <person name="Tulloss R.E."/>
            <person name="Uehling J."/>
            <person name="Grigoriev I.V."/>
            <person name="Vagvolgyi C."/>
            <person name="Papp T."/>
            <person name="Martin F.M."/>
            <person name="Miettinen O."/>
            <person name="Hibbett D.S."/>
            <person name="Nagy L.G."/>
        </authorList>
    </citation>
    <scope>NUCLEOTIDE SEQUENCE [LARGE SCALE GENOMIC DNA]</scope>
    <source>
        <strain evidence="1 2">CBS 962.96</strain>
    </source>
</reference>
<proteinExistence type="predicted"/>
<keyword evidence="2" id="KW-1185">Reference proteome</keyword>
<gene>
    <name evidence="1" type="ORF">K435DRAFT_699370</name>
</gene>